<proteinExistence type="predicted"/>
<dbReference type="Gene3D" id="1.10.472.10">
    <property type="entry name" value="Cyclin-like"/>
    <property type="match status" value="1"/>
</dbReference>
<keyword evidence="3" id="KW-1185">Reference proteome</keyword>
<dbReference type="AlphaFoldDB" id="A0A8H5BZA7"/>
<accession>A0A8H5BZA7</accession>
<dbReference type="EMBL" id="JAACJM010000312">
    <property type="protein sequence ID" value="KAF5332327.1"/>
    <property type="molecule type" value="Genomic_DNA"/>
</dbReference>
<evidence type="ECO:0000313" key="2">
    <source>
        <dbReference type="EMBL" id="KAF5332327.1"/>
    </source>
</evidence>
<gene>
    <name evidence="2" type="ORF">D9758_016113</name>
</gene>
<comment type="caution">
    <text evidence="2">The sequence shown here is derived from an EMBL/GenBank/DDBJ whole genome shotgun (WGS) entry which is preliminary data.</text>
</comment>
<feature type="compositionally biased region" description="Acidic residues" evidence="1">
    <location>
        <begin position="123"/>
        <end position="132"/>
    </location>
</feature>
<dbReference type="Proteomes" id="UP000559256">
    <property type="component" value="Unassembled WGS sequence"/>
</dbReference>
<evidence type="ECO:0000256" key="1">
    <source>
        <dbReference type="SAM" id="MobiDB-lite"/>
    </source>
</evidence>
<feature type="compositionally biased region" description="Basic residues" evidence="1">
    <location>
        <begin position="144"/>
        <end position="164"/>
    </location>
</feature>
<feature type="region of interest" description="Disordered" evidence="1">
    <location>
        <begin position="109"/>
        <end position="171"/>
    </location>
</feature>
<sequence length="171" mass="20008">MCFIRSLVMQSLPQAELNQLELQFLLLNDLRLVIPGDETQNSPWCFPVPARLRLRQPQGRYQHHELRHSPFLRRRVQYRRHNNNNSTNKLHRDHYSCLEMMSGTMADQEDDALGTNSRTDTNTDTDTDGEGNDTDRMGMGMGNGRHKNGNRRIKKKSAKTRERRKSKESMR</sequence>
<evidence type="ECO:0000313" key="3">
    <source>
        <dbReference type="Proteomes" id="UP000559256"/>
    </source>
</evidence>
<protein>
    <submittedName>
        <fullName evidence="2">Uncharacterized protein</fullName>
    </submittedName>
</protein>
<reference evidence="2 3" key="1">
    <citation type="journal article" date="2020" name="ISME J.">
        <title>Uncovering the hidden diversity of litter-decomposition mechanisms in mushroom-forming fungi.</title>
        <authorList>
            <person name="Floudas D."/>
            <person name="Bentzer J."/>
            <person name="Ahren D."/>
            <person name="Johansson T."/>
            <person name="Persson P."/>
            <person name="Tunlid A."/>
        </authorList>
    </citation>
    <scope>NUCLEOTIDE SEQUENCE [LARGE SCALE GENOMIC DNA]</scope>
    <source>
        <strain evidence="2 3">CBS 291.85</strain>
    </source>
</reference>
<organism evidence="2 3">
    <name type="scientific">Tetrapyrgos nigripes</name>
    <dbReference type="NCBI Taxonomy" id="182062"/>
    <lineage>
        <taxon>Eukaryota</taxon>
        <taxon>Fungi</taxon>
        <taxon>Dikarya</taxon>
        <taxon>Basidiomycota</taxon>
        <taxon>Agaricomycotina</taxon>
        <taxon>Agaricomycetes</taxon>
        <taxon>Agaricomycetidae</taxon>
        <taxon>Agaricales</taxon>
        <taxon>Marasmiineae</taxon>
        <taxon>Marasmiaceae</taxon>
        <taxon>Tetrapyrgos</taxon>
    </lineage>
</organism>
<name>A0A8H5BZA7_9AGAR</name>